<dbReference type="Proteomes" id="UP000229278">
    <property type="component" value="Unassembled WGS sequence"/>
</dbReference>
<keyword evidence="6 18" id="KW-0285">Flavoprotein</keyword>
<dbReference type="GO" id="GO:0016740">
    <property type="term" value="F:transferase activity"/>
    <property type="evidence" value="ECO:0007669"/>
    <property type="project" value="UniProtKB-UniRule"/>
</dbReference>
<comment type="cofactor">
    <cofactor evidence="19">
        <name>Mg(2+)</name>
        <dbReference type="ChEBI" id="CHEBI:18420"/>
    </cofactor>
    <cofactor evidence="19">
        <name>Mn(2+)</name>
        <dbReference type="ChEBI" id="CHEBI:29035"/>
    </cofactor>
    <text evidence="19">Magnesium. Can also use manganese.</text>
</comment>
<feature type="binding site" evidence="19">
    <location>
        <position position="293"/>
    </location>
    <ligand>
        <name>Mg(2+)</name>
        <dbReference type="ChEBI" id="CHEBI:18420"/>
    </ligand>
</feature>
<gene>
    <name evidence="21" type="ORF">CSA09_02465</name>
</gene>
<reference evidence="21 22" key="1">
    <citation type="submission" date="2017-10" db="EMBL/GenBank/DDBJ databases">
        <title>Novel microbial diversity and functional potential in the marine mammal oral microbiome.</title>
        <authorList>
            <person name="Dudek N.K."/>
            <person name="Sun C.L."/>
            <person name="Burstein D."/>
            <person name="Kantor R.S."/>
            <person name="Aliaga Goltsman D.S."/>
            <person name="Bik E.M."/>
            <person name="Thomas B.C."/>
            <person name="Banfield J.F."/>
            <person name="Relman D.A."/>
        </authorList>
    </citation>
    <scope>NUCLEOTIDE SEQUENCE [LARGE SCALE GENOMIC DNA]</scope>
    <source>
        <strain evidence="21">DOLJORAL78_50_517</strain>
    </source>
</reference>
<feature type="binding site" evidence="19">
    <location>
        <position position="297"/>
    </location>
    <ligand>
        <name>Mg(2+)</name>
        <dbReference type="ChEBI" id="CHEBI:18420"/>
    </ligand>
</feature>
<dbReference type="InterPro" id="IPR024932">
    <property type="entry name" value="ApbE"/>
</dbReference>
<dbReference type="SUPFAM" id="SSF143631">
    <property type="entry name" value="ApbE-like"/>
    <property type="match status" value="1"/>
</dbReference>
<proteinExistence type="inferred from homology"/>
<dbReference type="Pfam" id="PF02424">
    <property type="entry name" value="ApbE"/>
    <property type="match status" value="1"/>
</dbReference>
<comment type="subcellular location">
    <subcellularLocation>
        <location evidence="17 20">Cell inner membrane</location>
        <topology evidence="17 20">Lipid-anchor</topology>
        <orientation evidence="17 20">Periplasmic side</orientation>
    </subcellularLocation>
</comment>
<evidence type="ECO:0000256" key="1">
    <source>
        <dbReference type="ARBA" id="ARBA00008282"/>
    </source>
</evidence>
<accession>A0A2G6PFK5</accession>
<comment type="similarity">
    <text evidence="1 18 20">Belongs to the ApbE family.</text>
</comment>
<dbReference type="EC" id="2.7.1.180" evidence="2 18"/>
<protein>
    <recommendedName>
        <fullName evidence="3 18">FAD:protein FMN transferase</fullName>
        <ecNumber evidence="2 18">2.7.1.180</ecNumber>
    </recommendedName>
    <alternativeName>
        <fullName evidence="15 18">Flavin transferase</fullName>
    </alternativeName>
</protein>
<evidence type="ECO:0000256" key="3">
    <source>
        <dbReference type="ARBA" id="ARBA00016337"/>
    </source>
</evidence>
<organism evidence="21 22">
    <name type="scientific">Candidatus Contendibacter odensensis</name>
    <dbReference type="NCBI Taxonomy" id="1400860"/>
    <lineage>
        <taxon>Bacteria</taxon>
        <taxon>Pseudomonadati</taxon>
        <taxon>Pseudomonadota</taxon>
        <taxon>Gammaproteobacteria</taxon>
        <taxon>Candidatus Competibacteraceae</taxon>
        <taxon>Candidatus Contendibacter</taxon>
    </lineage>
</organism>
<feature type="binding site" evidence="19">
    <location>
        <position position="179"/>
    </location>
    <ligand>
        <name>Mg(2+)</name>
        <dbReference type="ChEBI" id="CHEBI:18420"/>
    </ligand>
</feature>
<dbReference type="FunFam" id="3.10.520.10:FF:000001">
    <property type="entry name" value="FAD:protein FMN transferase"/>
    <property type="match status" value="1"/>
</dbReference>
<dbReference type="Gene3D" id="3.10.520.10">
    <property type="entry name" value="ApbE-like domains"/>
    <property type="match status" value="1"/>
</dbReference>
<evidence type="ECO:0000256" key="7">
    <source>
        <dbReference type="ARBA" id="ARBA00022679"/>
    </source>
</evidence>
<dbReference type="PROSITE" id="PS51257">
    <property type="entry name" value="PROKAR_LIPOPROTEIN"/>
    <property type="match status" value="1"/>
</dbReference>
<evidence type="ECO:0000256" key="18">
    <source>
        <dbReference type="PIRNR" id="PIRNR006268"/>
    </source>
</evidence>
<dbReference type="GO" id="GO:0046872">
    <property type="term" value="F:metal ion binding"/>
    <property type="evidence" value="ECO:0007669"/>
    <property type="project" value="UniProtKB-UniRule"/>
</dbReference>
<keyword evidence="12" id="KW-0472">Membrane</keyword>
<evidence type="ECO:0000256" key="14">
    <source>
        <dbReference type="ARBA" id="ARBA00023288"/>
    </source>
</evidence>
<keyword evidence="9" id="KW-0732">Signal</keyword>
<evidence type="ECO:0000256" key="20">
    <source>
        <dbReference type="RuleBase" id="RU363002"/>
    </source>
</evidence>
<dbReference type="PANTHER" id="PTHR30040:SF2">
    <property type="entry name" value="FAD:PROTEIN FMN TRANSFERASE"/>
    <property type="match status" value="1"/>
</dbReference>
<sequence>MPDYPHRHQRILLLFIFLILAACKPFNPVVRITGTTMGTRYDLKLVPAPGQEIPADFNSQVETLLARINQRMSTYDPRSELSQFNQTTRTDWITVSPELQYVISEALYISELSDGAFDITIGSLVNLWSFGPPPHHDHVPSTQAINQARAQVGYWHLHTRKQPPALKKDRANLYVDLSAIAKGYGVDQLAALVDNIGIDNYLVSIGGEIRTKGRNSRGKPWTIAIEKPIPGQRAIERLIRIGDHSVSTSGDYRNFFEQDGQRYSHIIDPRTGRPTPQTLASVTVISNRSIIADATATALMAAGAKAGFEIATRHHLAAFFILTTANGFKVRHTTEFIPYLLSEVP</sequence>
<keyword evidence="7 18" id="KW-0808">Transferase</keyword>
<evidence type="ECO:0000313" key="21">
    <source>
        <dbReference type="EMBL" id="PIE83351.1"/>
    </source>
</evidence>
<comment type="caution">
    <text evidence="21">The sequence shown here is derived from an EMBL/GenBank/DDBJ whole genome shotgun (WGS) entry which is preliminary data.</text>
</comment>
<keyword evidence="10 18" id="KW-0274">FAD</keyword>
<evidence type="ECO:0000256" key="4">
    <source>
        <dbReference type="ARBA" id="ARBA00022475"/>
    </source>
</evidence>
<dbReference type="PIRSF" id="PIRSF006268">
    <property type="entry name" value="ApbE"/>
    <property type="match status" value="1"/>
</dbReference>
<comment type="function">
    <text evidence="20">Flavin transferase that catalyzes the transfer of the FMN moiety of FAD and its covalent binding to the hydroxyl group of a threonine residue in a target flavoprotein.</text>
</comment>
<evidence type="ECO:0000313" key="22">
    <source>
        <dbReference type="Proteomes" id="UP000229278"/>
    </source>
</evidence>
<evidence type="ECO:0000256" key="10">
    <source>
        <dbReference type="ARBA" id="ARBA00022827"/>
    </source>
</evidence>
<keyword evidence="14 20" id="KW-0449">Lipoprotein</keyword>
<keyword evidence="8 18" id="KW-0479">Metal-binding</keyword>
<keyword evidence="4" id="KW-1003">Cell membrane</keyword>
<evidence type="ECO:0000256" key="5">
    <source>
        <dbReference type="ARBA" id="ARBA00022519"/>
    </source>
</evidence>
<evidence type="ECO:0000256" key="13">
    <source>
        <dbReference type="ARBA" id="ARBA00023139"/>
    </source>
</evidence>
<evidence type="ECO:0000256" key="15">
    <source>
        <dbReference type="ARBA" id="ARBA00031306"/>
    </source>
</evidence>
<evidence type="ECO:0000256" key="8">
    <source>
        <dbReference type="ARBA" id="ARBA00022723"/>
    </source>
</evidence>
<comment type="catalytic activity">
    <reaction evidence="16 18 20">
        <text>L-threonyl-[protein] + FAD = FMN-L-threonyl-[protein] + AMP + H(+)</text>
        <dbReference type="Rhea" id="RHEA:36847"/>
        <dbReference type="Rhea" id="RHEA-COMP:11060"/>
        <dbReference type="Rhea" id="RHEA-COMP:11061"/>
        <dbReference type="ChEBI" id="CHEBI:15378"/>
        <dbReference type="ChEBI" id="CHEBI:30013"/>
        <dbReference type="ChEBI" id="CHEBI:57692"/>
        <dbReference type="ChEBI" id="CHEBI:74257"/>
        <dbReference type="ChEBI" id="CHEBI:456215"/>
        <dbReference type="EC" id="2.7.1.180"/>
    </reaction>
</comment>
<evidence type="ECO:0000256" key="17">
    <source>
        <dbReference type="ARBA" id="ARBA00060485"/>
    </source>
</evidence>
<evidence type="ECO:0000256" key="12">
    <source>
        <dbReference type="ARBA" id="ARBA00023136"/>
    </source>
</evidence>
<dbReference type="InterPro" id="IPR003374">
    <property type="entry name" value="ApbE-like_sf"/>
</dbReference>
<dbReference type="PANTHER" id="PTHR30040">
    <property type="entry name" value="THIAMINE BIOSYNTHESIS LIPOPROTEIN APBE"/>
    <property type="match status" value="1"/>
</dbReference>
<keyword evidence="11 18" id="KW-0460">Magnesium</keyword>
<evidence type="ECO:0000256" key="9">
    <source>
        <dbReference type="ARBA" id="ARBA00022729"/>
    </source>
</evidence>
<evidence type="ECO:0000256" key="2">
    <source>
        <dbReference type="ARBA" id="ARBA00011955"/>
    </source>
</evidence>
<evidence type="ECO:0000256" key="19">
    <source>
        <dbReference type="PIRSR" id="PIRSR006268-2"/>
    </source>
</evidence>
<evidence type="ECO:0000256" key="11">
    <source>
        <dbReference type="ARBA" id="ARBA00022842"/>
    </source>
</evidence>
<evidence type="ECO:0000256" key="6">
    <source>
        <dbReference type="ARBA" id="ARBA00022630"/>
    </source>
</evidence>
<dbReference type="GO" id="GO:0005886">
    <property type="term" value="C:plasma membrane"/>
    <property type="evidence" value="ECO:0007669"/>
    <property type="project" value="UniProtKB-SubCell"/>
</dbReference>
<name>A0A2G6PFK5_9GAMM</name>
<evidence type="ECO:0000256" key="16">
    <source>
        <dbReference type="ARBA" id="ARBA00048540"/>
    </source>
</evidence>
<dbReference type="EMBL" id="PDTV01000005">
    <property type="protein sequence ID" value="PIE83351.1"/>
    <property type="molecule type" value="Genomic_DNA"/>
</dbReference>
<keyword evidence="5 20" id="KW-0997">Cell inner membrane</keyword>
<keyword evidence="13" id="KW-0564">Palmitate</keyword>
<dbReference type="AlphaFoldDB" id="A0A2G6PFK5"/>